<sequence>MATIDKNKALVDYLITCPDIFQKPLYFNLADPTDGIAQFVTMANDRATQTPFIDGAVDKMFSLTVICFVSITNKPIIKIEGVDNENIIEYSEIQQLIEWIAEQNNKKIFPDFGENCTVEEIYTAAEQPRLDLIDTTMKPALAKYSFTVNVKYVDKTNIIWK</sequence>
<evidence type="ECO:0000313" key="1">
    <source>
        <dbReference type="EMBL" id="DAE06054.1"/>
    </source>
</evidence>
<reference evidence="1" key="1">
    <citation type="journal article" date="2021" name="Proc. Natl. Acad. Sci. U.S.A.">
        <title>A Catalog of Tens of Thousands of Viruses from Human Metagenomes Reveals Hidden Associations with Chronic Diseases.</title>
        <authorList>
            <person name="Tisza M.J."/>
            <person name="Buck C.B."/>
        </authorList>
    </citation>
    <scope>NUCLEOTIDE SEQUENCE</scope>
    <source>
        <strain evidence="1">Ctsxw88</strain>
    </source>
</reference>
<protein>
    <submittedName>
        <fullName evidence="1">Minor capsid protein from bacteriophage</fullName>
    </submittedName>
</protein>
<name>A0A8S5PG38_9CAUD</name>
<accession>A0A8S5PG38</accession>
<organism evidence="1">
    <name type="scientific">Siphoviridae sp. ctsxw88</name>
    <dbReference type="NCBI Taxonomy" id="2825701"/>
    <lineage>
        <taxon>Viruses</taxon>
        <taxon>Duplodnaviria</taxon>
        <taxon>Heunggongvirae</taxon>
        <taxon>Uroviricota</taxon>
        <taxon>Caudoviricetes</taxon>
    </lineage>
</organism>
<dbReference type="EMBL" id="BK015425">
    <property type="protein sequence ID" value="DAE06054.1"/>
    <property type="molecule type" value="Genomic_DNA"/>
</dbReference>
<proteinExistence type="predicted"/>